<dbReference type="Proteomes" id="UP000828251">
    <property type="component" value="Unassembled WGS sequence"/>
</dbReference>
<comment type="caution">
    <text evidence="2">The sequence shown here is derived from an EMBL/GenBank/DDBJ whole genome shotgun (WGS) entry which is preliminary data.</text>
</comment>
<sequence>MGRHSSIYDTDLNFDGHYKLGYERNSNLDAQARHSVSAFDFNFGGSMSWGGSTYTIGPSTYIDSQSGADFVGHMGEGTSNSMVEDDNEGIAEEEDEAEEEDVVHVIDKLELDPNPIQ</sequence>
<organism evidence="2 3">
    <name type="scientific">Gossypium stocksii</name>
    <dbReference type="NCBI Taxonomy" id="47602"/>
    <lineage>
        <taxon>Eukaryota</taxon>
        <taxon>Viridiplantae</taxon>
        <taxon>Streptophyta</taxon>
        <taxon>Embryophyta</taxon>
        <taxon>Tracheophyta</taxon>
        <taxon>Spermatophyta</taxon>
        <taxon>Magnoliopsida</taxon>
        <taxon>eudicotyledons</taxon>
        <taxon>Gunneridae</taxon>
        <taxon>Pentapetalae</taxon>
        <taxon>rosids</taxon>
        <taxon>malvids</taxon>
        <taxon>Malvales</taxon>
        <taxon>Malvaceae</taxon>
        <taxon>Malvoideae</taxon>
        <taxon>Gossypium</taxon>
    </lineage>
</organism>
<gene>
    <name evidence="2" type="ORF">J1N35_044456</name>
</gene>
<evidence type="ECO:0000313" key="2">
    <source>
        <dbReference type="EMBL" id="KAH1032282.1"/>
    </source>
</evidence>
<reference evidence="2 3" key="1">
    <citation type="journal article" date="2021" name="Plant Biotechnol. J.">
        <title>Multi-omics assisted identification of the key and species-specific regulatory components of drought-tolerant mechanisms in Gossypium stocksii.</title>
        <authorList>
            <person name="Yu D."/>
            <person name="Ke L."/>
            <person name="Zhang D."/>
            <person name="Wu Y."/>
            <person name="Sun Y."/>
            <person name="Mei J."/>
            <person name="Sun J."/>
            <person name="Sun Y."/>
        </authorList>
    </citation>
    <scope>NUCLEOTIDE SEQUENCE [LARGE SCALE GENOMIC DNA]</scope>
    <source>
        <strain evidence="3">cv. E1</strain>
        <tissue evidence="2">Leaf</tissue>
    </source>
</reference>
<feature type="compositionally biased region" description="Acidic residues" evidence="1">
    <location>
        <begin position="83"/>
        <end position="101"/>
    </location>
</feature>
<evidence type="ECO:0000256" key="1">
    <source>
        <dbReference type="SAM" id="MobiDB-lite"/>
    </source>
</evidence>
<name>A0A9D3U985_9ROSI</name>
<dbReference type="AlphaFoldDB" id="A0A9D3U985"/>
<keyword evidence="3" id="KW-1185">Reference proteome</keyword>
<proteinExistence type="predicted"/>
<protein>
    <submittedName>
        <fullName evidence="2">Uncharacterized protein</fullName>
    </submittedName>
</protein>
<dbReference type="EMBL" id="JAIQCV010000013">
    <property type="protein sequence ID" value="KAH1032282.1"/>
    <property type="molecule type" value="Genomic_DNA"/>
</dbReference>
<accession>A0A9D3U985</accession>
<evidence type="ECO:0000313" key="3">
    <source>
        <dbReference type="Proteomes" id="UP000828251"/>
    </source>
</evidence>
<feature type="region of interest" description="Disordered" evidence="1">
    <location>
        <begin position="67"/>
        <end position="101"/>
    </location>
</feature>